<keyword evidence="1" id="KW-1133">Transmembrane helix</keyword>
<dbReference type="EMBL" id="QGTD01000005">
    <property type="protein sequence ID" value="PWU69413.1"/>
    <property type="molecule type" value="Genomic_DNA"/>
</dbReference>
<evidence type="ECO:0000313" key="2">
    <source>
        <dbReference type="EMBL" id="PWU69413.1"/>
    </source>
</evidence>
<feature type="transmembrane region" description="Helical" evidence="1">
    <location>
        <begin position="144"/>
        <end position="160"/>
    </location>
</feature>
<proteinExistence type="predicted"/>
<protein>
    <recommendedName>
        <fullName evidence="4">DUF624 domain-containing protein</fullName>
    </recommendedName>
</protein>
<gene>
    <name evidence="2" type="ORF">DLJ74_05395</name>
</gene>
<accession>A0A317L1H6</accession>
<name>A0A317L1H6_9BACI</name>
<evidence type="ECO:0000313" key="3">
    <source>
        <dbReference type="Proteomes" id="UP000245624"/>
    </source>
</evidence>
<dbReference type="AlphaFoldDB" id="A0A317L1H6"/>
<evidence type="ECO:0000256" key="1">
    <source>
        <dbReference type="SAM" id="Phobius"/>
    </source>
</evidence>
<dbReference type="RefSeq" id="WP_109983654.1">
    <property type="nucleotide sequence ID" value="NZ_QGTD01000005.1"/>
</dbReference>
<dbReference type="Pfam" id="PF04854">
    <property type="entry name" value="DUF624"/>
    <property type="match status" value="1"/>
</dbReference>
<feature type="transmembrane region" description="Helical" evidence="1">
    <location>
        <begin position="73"/>
        <end position="93"/>
    </location>
</feature>
<sequence length="223" mass="25726">MQFHTTSGIFRLCDWIYRLAYLNILAFIFTIIGGIIAGIFPAITAMFAINKKWIDREDDFVVWKEYWGAYKQYFIQSNIIGSFVLLSGIALYIDFSLVQNFSGFIYYVILSSSATVFILGIVVLLYVFGLLVSAKRKIYQQIKAAIQIGTLFPLQTFWMLMTIWSFLFVCLVIPGLSFLFLGSGLSFIAMYFTQLAFKRMKKYQIKEPIRIQPIEERGVLHGK</sequence>
<feature type="transmembrane region" description="Helical" evidence="1">
    <location>
        <begin position="105"/>
        <end position="132"/>
    </location>
</feature>
<dbReference type="OrthoDB" id="2182676at2"/>
<dbReference type="InterPro" id="IPR006938">
    <property type="entry name" value="DUF624"/>
</dbReference>
<comment type="caution">
    <text evidence="2">The sequence shown here is derived from an EMBL/GenBank/DDBJ whole genome shotgun (WGS) entry which is preliminary data.</text>
</comment>
<organism evidence="2 3">
    <name type="scientific">Gracilibacillus dipsosauri</name>
    <dbReference type="NCBI Taxonomy" id="178340"/>
    <lineage>
        <taxon>Bacteria</taxon>
        <taxon>Bacillati</taxon>
        <taxon>Bacillota</taxon>
        <taxon>Bacilli</taxon>
        <taxon>Bacillales</taxon>
        <taxon>Bacillaceae</taxon>
        <taxon>Gracilibacillus</taxon>
    </lineage>
</organism>
<evidence type="ECO:0008006" key="4">
    <source>
        <dbReference type="Google" id="ProtNLM"/>
    </source>
</evidence>
<dbReference type="Proteomes" id="UP000245624">
    <property type="component" value="Unassembled WGS sequence"/>
</dbReference>
<keyword evidence="1" id="KW-0812">Transmembrane</keyword>
<reference evidence="2 3" key="1">
    <citation type="submission" date="2018-05" db="EMBL/GenBank/DDBJ databases">
        <title>Genomic analysis of Gracilibacillus dipsosauri DD1 reveals novel features of a salt-tolerant amylase.</title>
        <authorList>
            <person name="Deutch C.E."/>
            <person name="Yang S."/>
        </authorList>
    </citation>
    <scope>NUCLEOTIDE SEQUENCE [LARGE SCALE GENOMIC DNA]</scope>
    <source>
        <strain evidence="2 3">DD1</strain>
    </source>
</reference>
<feature type="transmembrane region" description="Helical" evidence="1">
    <location>
        <begin position="20"/>
        <end position="49"/>
    </location>
</feature>
<feature type="transmembrane region" description="Helical" evidence="1">
    <location>
        <begin position="166"/>
        <end position="192"/>
    </location>
</feature>
<keyword evidence="3" id="KW-1185">Reference proteome</keyword>
<keyword evidence="1" id="KW-0472">Membrane</keyword>